<evidence type="ECO:0000313" key="2">
    <source>
        <dbReference type="Proteomes" id="UP000006729"/>
    </source>
</evidence>
<protein>
    <submittedName>
        <fullName evidence="1">Uncharacterized protein</fullName>
    </submittedName>
</protein>
<gene>
    <name evidence="1" type="ORF">POPTR_002G133601</name>
</gene>
<dbReference type="AlphaFoldDB" id="A0A3N7G350"/>
<dbReference type="InParanoid" id="A0A3N7G350"/>
<proteinExistence type="predicted"/>
<evidence type="ECO:0000313" key="1">
    <source>
        <dbReference type="EMBL" id="RQO86924.1"/>
    </source>
</evidence>
<dbReference type="Proteomes" id="UP000006729">
    <property type="component" value="Chromosome 2"/>
</dbReference>
<accession>A0A3N7G350</accession>
<sequence>MSFEATIKPGEGDTARVANISSFASLSSRWTKGQMYDKGLKAHPRCLHG</sequence>
<organism evidence="1 2">
    <name type="scientific">Populus trichocarpa</name>
    <name type="common">Western balsam poplar</name>
    <name type="synonym">Populus balsamifera subsp. trichocarpa</name>
    <dbReference type="NCBI Taxonomy" id="3694"/>
    <lineage>
        <taxon>Eukaryota</taxon>
        <taxon>Viridiplantae</taxon>
        <taxon>Streptophyta</taxon>
        <taxon>Embryophyta</taxon>
        <taxon>Tracheophyta</taxon>
        <taxon>Spermatophyta</taxon>
        <taxon>Magnoliopsida</taxon>
        <taxon>eudicotyledons</taxon>
        <taxon>Gunneridae</taxon>
        <taxon>Pentapetalae</taxon>
        <taxon>rosids</taxon>
        <taxon>fabids</taxon>
        <taxon>Malpighiales</taxon>
        <taxon>Salicaceae</taxon>
        <taxon>Saliceae</taxon>
        <taxon>Populus</taxon>
    </lineage>
</organism>
<name>A0A3N7G350_POPTR</name>
<reference evidence="1 2" key="1">
    <citation type="journal article" date="2006" name="Science">
        <title>The genome of black cottonwood, Populus trichocarpa (Torr. &amp; Gray).</title>
        <authorList>
            <person name="Tuskan G.A."/>
            <person name="Difazio S."/>
            <person name="Jansson S."/>
            <person name="Bohlmann J."/>
            <person name="Grigoriev I."/>
            <person name="Hellsten U."/>
            <person name="Putnam N."/>
            <person name="Ralph S."/>
            <person name="Rombauts S."/>
            <person name="Salamov A."/>
            <person name="Schein J."/>
            <person name="Sterck L."/>
            <person name="Aerts A."/>
            <person name="Bhalerao R.R."/>
            <person name="Bhalerao R.P."/>
            <person name="Blaudez D."/>
            <person name="Boerjan W."/>
            <person name="Brun A."/>
            <person name="Brunner A."/>
            <person name="Busov V."/>
            <person name="Campbell M."/>
            <person name="Carlson J."/>
            <person name="Chalot M."/>
            <person name="Chapman J."/>
            <person name="Chen G.L."/>
            <person name="Cooper D."/>
            <person name="Coutinho P.M."/>
            <person name="Couturier J."/>
            <person name="Covert S."/>
            <person name="Cronk Q."/>
            <person name="Cunningham R."/>
            <person name="Davis J."/>
            <person name="Degroeve S."/>
            <person name="Dejardin A."/>
            <person name="Depamphilis C."/>
            <person name="Detter J."/>
            <person name="Dirks B."/>
            <person name="Dubchak I."/>
            <person name="Duplessis S."/>
            <person name="Ehlting J."/>
            <person name="Ellis B."/>
            <person name="Gendler K."/>
            <person name="Goodstein D."/>
            <person name="Gribskov M."/>
            <person name="Grimwood J."/>
            <person name="Groover A."/>
            <person name="Gunter L."/>
            <person name="Hamberger B."/>
            <person name="Heinze B."/>
            <person name="Helariutta Y."/>
            <person name="Henrissat B."/>
            <person name="Holligan D."/>
            <person name="Holt R."/>
            <person name="Huang W."/>
            <person name="Islam-Faridi N."/>
            <person name="Jones S."/>
            <person name="Jones-Rhoades M."/>
            <person name="Jorgensen R."/>
            <person name="Joshi C."/>
            <person name="Kangasjarvi J."/>
            <person name="Karlsson J."/>
            <person name="Kelleher C."/>
            <person name="Kirkpatrick R."/>
            <person name="Kirst M."/>
            <person name="Kohler A."/>
            <person name="Kalluri U."/>
            <person name="Larimer F."/>
            <person name="Leebens-Mack J."/>
            <person name="Leple J.C."/>
            <person name="Locascio P."/>
            <person name="Lou Y."/>
            <person name="Lucas S."/>
            <person name="Martin F."/>
            <person name="Montanini B."/>
            <person name="Napoli C."/>
            <person name="Nelson D.R."/>
            <person name="Nelson C."/>
            <person name="Nieminen K."/>
            <person name="Nilsson O."/>
            <person name="Pereda V."/>
            <person name="Peter G."/>
            <person name="Philippe R."/>
            <person name="Pilate G."/>
            <person name="Poliakov A."/>
            <person name="Razumovskaya J."/>
            <person name="Richardson P."/>
            <person name="Rinaldi C."/>
            <person name="Ritland K."/>
            <person name="Rouze P."/>
            <person name="Ryaboy D."/>
            <person name="Schmutz J."/>
            <person name="Schrader J."/>
            <person name="Segerman B."/>
            <person name="Shin H."/>
            <person name="Siddiqui A."/>
            <person name="Sterky F."/>
            <person name="Terry A."/>
            <person name="Tsai C.J."/>
            <person name="Uberbacher E."/>
            <person name="Unneberg P."/>
            <person name="Vahala J."/>
            <person name="Wall K."/>
            <person name="Wessler S."/>
            <person name="Yang G."/>
            <person name="Yin T."/>
            <person name="Douglas C."/>
            <person name="Marra M."/>
            <person name="Sandberg G."/>
            <person name="Van de Peer Y."/>
            <person name="Rokhsar D."/>
        </authorList>
    </citation>
    <scope>NUCLEOTIDE SEQUENCE [LARGE SCALE GENOMIC DNA]</scope>
    <source>
        <strain evidence="2">cv. Nisqually</strain>
    </source>
</reference>
<keyword evidence="2" id="KW-1185">Reference proteome</keyword>
<dbReference type="EMBL" id="CM009291">
    <property type="protein sequence ID" value="RQO86924.1"/>
    <property type="molecule type" value="Genomic_DNA"/>
</dbReference>